<dbReference type="AlphaFoldDB" id="A0A9Q0YQ12"/>
<accession>A0A9Q0YQ12</accession>
<feature type="compositionally biased region" description="Polar residues" evidence="1">
    <location>
        <begin position="700"/>
        <end position="711"/>
    </location>
</feature>
<feature type="region of interest" description="Disordered" evidence="1">
    <location>
        <begin position="364"/>
        <end position="385"/>
    </location>
</feature>
<feature type="compositionally biased region" description="Basic and acidic residues" evidence="1">
    <location>
        <begin position="364"/>
        <end position="373"/>
    </location>
</feature>
<dbReference type="Proteomes" id="UP001152320">
    <property type="component" value="Chromosome 17"/>
</dbReference>
<feature type="compositionally biased region" description="Polar residues" evidence="1">
    <location>
        <begin position="374"/>
        <end position="385"/>
    </location>
</feature>
<proteinExistence type="predicted"/>
<feature type="region of interest" description="Disordered" evidence="1">
    <location>
        <begin position="700"/>
        <end position="758"/>
    </location>
</feature>
<dbReference type="OrthoDB" id="10638614at2759"/>
<protein>
    <submittedName>
        <fullName evidence="2">Uncharacterized protein</fullName>
    </submittedName>
</protein>
<keyword evidence="3" id="KW-1185">Reference proteome</keyword>
<organism evidence="2 3">
    <name type="scientific">Holothuria leucospilota</name>
    <name type="common">Black long sea cucumber</name>
    <name type="synonym">Mertensiothuria leucospilota</name>
    <dbReference type="NCBI Taxonomy" id="206669"/>
    <lineage>
        <taxon>Eukaryota</taxon>
        <taxon>Metazoa</taxon>
        <taxon>Echinodermata</taxon>
        <taxon>Eleutherozoa</taxon>
        <taxon>Echinozoa</taxon>
        <taxon>Holothuroidea</taxon>
        <taxon>Aspidochirotacea</taxon>
        <taxon>Aspidochirotida</taxon>
        <taxon>Holothuriidae</taxon>
        <taxon>Holothuria</taxon>
    </lineage>
</organism>
<gene>
    <name evidence="2" type="ORF">HOLleu_34174</name>
</gene>
<feature type="compositionally biased region" description="Polar residues" evidence="1">
    <location>
        <begin position="269"/>
        <end position="286"/>
    </location>
</feature>
<evidence type="ECO:0000256" key="1">
    <source>
        <dbReference type="SAM" id="MobiDB-lite"/>
    </source>
</evidence>
<feature type="compositionally biased region" description="Low complexity" evidence="1">
    <location>
        <begin position="646"/>
        <end position="663"/>
    </location>
</feature>
<name>A0A9Q0YQ12_HOLLE</name>
<dbReference type="EMBL" id="JAIZAY010000017">
    <property type="protein sequence ID" value="KAJ8026353.1"/>
    <property type="molecule type" value="Genomic_DNA"/>
</dbReference>
<reference evidence="2" key="1">
    <citation type="submission" date="2021-10" db="EMBL/GenBank/DDBJ databases">
        <title>Tropical sea cucumber genome reveals ecological adaptation and Cuvierian tubules defense mechanism.</title>
        <authorList>
            <person name="Chen T."/>
        </authorList>
    </citation>
    <scope>NUCLEOTIDE SEQUENCE</scope>
    <source>
        <strain evidence="2">Nanhai2018</strain>
        <tissue evidence="2">Muscle</tissue>
    </source>
</reference>
<evidence type="ECO:0000313" key="3">
    <source>
        <dbReference type="Proteomes" id="UP001152320"/>
    </source>
</evidence>
<feature type="region of interest" description="Disordered" evidence="1">
    <location>
        <begin position="173"/>
        <end position="193"/>
    </location>
</feature>
<feature type="region of interest" description="Disordered" evidence="1">
    <location>
        <begin position="641"/>
        <end position="674"/>
    </location>
</feature>
<feature type="region of interest" description="Disordered" evidence="1">
    <location>
        <begin position="254"/>
        <end position="294"/>
    </location>
</feature>
<comment type="caution">
    <text evidence="2">The sequence shown here is derived from an EMBL/GenBank/DDBJ whole genome shotgun (WGS) entry which is preliminary data.</text>
</comment>
<evidence type="ECO:0000313" key="2">
    <source>
        <dbReference type="EMBL" id="KAJ8026353.1"/>
    </source>
</evidence>
<sequence>MHQQAKTMKRSCPSPCRVHNRLEELFDQLKDGLKMVDTEDLVALLEELVERVDSRMVARYGHGMCPCPSPSCKHQQECRSLSTSVNVFSYSSTSEKYHEAPSPRYSQLETHPTKEKAKKIVMNAVNGALAQARETQQYRLKQEKQYETSPSTRGKPVEGGTILSRLVRQPDTIESPKPYQLPHDVRPPTGSDARPFETVTAGNLQSNRMYSLRQEARGSLTRYTNRKQADALMSTMKYDDTDEGQGRDEIYYDAEMTDSPGRSQKGPKQRSSPRQSDKYSSYSSGVEKTEDRFTTSYDKNKSALIDAFDLEREESPQHDEFGPIQETKSVGFKRVLPPRSFKAEEMKGGHDYGHEKYDFLDSKRPVSDSRETSQADNGQQVIGQSSDEDIWWNARDRFSSGQIQIQTSTDQRDSISADYFRTATISSDNTKDAIVRSQVTGVVPSQACRDTNLIYTVNRTLRESLPKFTISNRRASGLMQVVGSILNDEELEDEDLYPQYNYSVLQELRGEDDHGLVLTAGDASSTIGTQTSTATRNVSRKVNQSFASQTVDVFRDALHCRCAKTTNTEAFGRSQNEIMKVLKDSRENIKVELTLGKNNEPKLAEFVSNFIEAQRRTKLAQHKETGPDTCSECGRSLKCSSERQGNRLTTNNNRSSTPCSPDRSPSPPSPKTIIETFPHEIDHAGFGNSRASRARKDFSAQDSLLPISTTPSKEEQVPVLSRSSSDPGTHRSLSPVPDNYSEGYSSTHEGEEDADFKPSHFLEKNSVYNTRKSETRKTEVPVSISATKPLTRENGEFEVHPGLKDVKFAPLGSREGRKSQPPLDIEDIKTEEEIKVTNKGSFLGEICGCN</sequence>